<feature type="region of interest" description="Disordered" evidence="1">
    <location>
        <begin position="1"/>
        <end position="51"/>
    </location>
</feature>
<dbReference type="AlphaFoldDB" id="A0A1C7MGA8"/>
<evidence type="ECO:0000313" key="3">
    <source>
        <dbReference type="Proteomes" id="UP000092993"/>
    </source>
</evidence>
<accession>A0A1C7MGA8</accession>
<name>A0A1C7MGA8_GRIFR</name>
<dbReference type="STRING" id="5627.A0A1C7MGA8"/>
<dbReference type="EMBL" id="LUGG01000004">
    <property type="protein sequence ID" value="OBZ75499.1"/>
    <property type="molecule type" value="Genomic_DNA"/>
</dbReference>
<protein>
    <submittedName>
        <fullName evidence="2">Uncharacterized protein</fullName>
    </submittedName>
</protein>
<evidence type="ECO:0000313" key="2">
    <source>
        <dbReference type="EMBL" id="OBZ75499.1"/>
    </source>
</evidence>
<feature type="region of interest" description="Disordered" evidence="1">
    <location>
        <begin position="84"/>
        <end position="128"/>
    </location>
</feature>
<dbReference type="Proteomes" id="UP000092993">
    <property type="component" value="Unassembled WGS sequence"/>
</dbReference>
<comment type="caution">
    <text evidence="2">The sequence shown here is derived from an EMBL/GenBank/DDBJ whole genome shotgun (WGS) entry which is preliminary data.</text>
</comment>
<evidence type="ECO:0000256" key="1">
    <source>
        <dbReference type="SAM" id="MobiDB-lite"/>
    </source>
</evidence>
<dbReference type="OrthoDB" id="3200438at2759"/>
<organism evidence="2 3">
    <name type="scientific">Grifola frondosa</name>
    <name type="common">Maitake</name>
    <name type="synonym">Polyporus frondosus</name>
    <dbReference type="NCBI Taxonomy" id="5627"/>
    <lineage>
        <taxon>Eukaryota</taxon>
        <taxon>Fungi</taxon>
        <taxon>Dikarya</taxon>
        <taxon>Basidiomycota</taxon>
        <taxon>Agaricomycotina</taxon>
        <taxon>Agaricomycetes</taxon>
        <taxon>Polyporales</taxon>
        <taxon>Grifolaceae</taxon>
        <taxon>Grifola</taxon>
    </lineage>
</organism>
<proteinExistence type="predicted"/>
<keyword evidence="3" id="KW-1185">Reference proteome</keyword>
<sequence>MEIDMHSPSFRTTRSAKRARSPPSPSPVDRPLKRPSRGVNNHVAIPLPVSVTRRPRAQEDWVAQTRGLRIASPGFGLERVLEDAARDNAEEEAPLADTDMADEDTGGDDAGDEQMMSISPRVRTPRNT</sequence>
<gene>
    <name evidence="2" type="ORF">A0H81_04744</name>
</gene>
<reference evidence="2 3" key="1">
    <citation type="submission" date="2016-03" db="EMBL/GenBank/DDBJ databases">
        <title>Whole genome sequencing of Grifola frondosa 9006-11.</title>
        <authorList>
            <person name="Min B."/>
            <person name="Park H."/>
            <person name="Kim J.-G."/>
            <person name="Cho H."/>
            <person name="Oh Y.-L."/>
            <person name="Kong W.-S."/>
            <person name="Choi I.-G."/>
        </authorList>
    </citation>
    <scope>NUCLEOTIDE SEQUENCE [LARGE SCALE GENOMIC DNA]</scope>
    <source>
        <strain evidence="2 3">9006-11</strain>
    </source>
</reference>
<feature type="compositionally biased region" description="Acidic residues" evidence="1">
    <location>
        <begin position="89"/>
        <end position="112"/>
    </location>
</feature>